<dbReference type="InterPro" id="IPR036864">
    <property type="entry name" value="Zn2-C6_fun-type_DNA-bd_sf"/>
</dbReference>
<dbReference type="PANTHER" id="PTHR31001">
    <property type="entry name" value="UNCHARACTERIZED TRANSCRIPTIONAL REGULATORY PROTEIN"/>
    <property type="match status" value="1"/>
</dbReference>
<dbReference type="CDD" id="cd00067">
    <property type="entry name" value="GAL4"/>
    <property type="match status" value="1"/>
</dbReference>
<evidence type="ECO:0000259" key="5">
    <source>
        <dbReference type="PROSITE" id="PS50048"/>
    </source>
</evidence>
<dbReference type="InterPro" id="IPR001138">
    <property type="entry name" value="Zn2Cys6_DnaBD"/>
</dbReference>
<evidence type="ECO:0000256" key="2">
    <source>
        <dbReference type="ARBA" id="ARBA00022723"/>
    </source>
</evidence>
<keyword evidence="3" id="KW-0539">Nucleus</keyword>
<dbReference type="CDD" id="cd12148">
    <property type="entry name" value="fungal_TF_MHR"/>
    <property type="match status" value="1"/>
</dbReference>
<dbReference type="AlphaFoldDB" id="A0A9P4XX12"/>
<evidence type="ECO:0000256" key="3">
    <source>
        <dbReference type="ARBA" id="ARBA00023242"/>
    </source>
</evidence>
<gene>
    <name evidence="6" type="ORF">M406DRAFT_264595</name>
</gene>
<dbReference type="Proteomes" id="UP000803844">
    <property type="component" value="Unassembled WGS sequence"/>
</dbReference>
<name>A0A9P4XX12_CRYP1</name>
<dbReference type="InterPro" id="IPR050613">
    <property type="entry name" value="Sec_Metabolite_Reg"/>
</dbReference>
<protein>
    <recommendedName>
        <fullName evidence="5">Zn(2)-C6 fungal-type domain-containing protein</fullName>
    </recommendedName>
</protein>
<evidence type="ECO:0000256" key="1">
    <source>
        <dbReference type="ARBA" id="ARBA00004123"/>
    </source>
</evidence>
<dbReference type="PROSITE" id="PS50048">
    <property type="entry name" value="ZN2_CY6_FUNGAL_2"/>
    <property type="match status" value="1"/>
</dbReference>
<dbReference type="GO" id="GO:0005634">
    <property type="term" value="C:nucleus"/>
    <property type="evidence" value="ECO:0007669"/>
    <property type="project" value="UniProtKB-SubCell"/>
</dbReference>
<comment type="caution">
    <text evidence="6">The sequence shown here is derived from an EMBL/GenBank/DDBJ whole genome shotgun (WGS) entry which is preliminary data.</text>
</comment>
<dbReference type="GO" id="GO:0008270">
    <property type="term" value="F:zinc ion binding"/>
    <property type="evidence" value="ECO:0007669"/>
    <property type="project" value="InterPro"/>
</dbReference>
<dbReference type="GO" id="GO:0006351">
    <property type="term" value="P:DNA-templated transcription"/>
    <property type="evidence" value="ECO:0007669"/>
    <property type="project" value="InterPro"/>
</dbReference>
<dbReference type="PANTHER" id="PTHR31001:SF49">
    <property type="entry name" value="ZN(II)2CYS6 TRANSCRIPTION FACTOR (EUROFUNG)"/>
    <property type="match status" value="1"/>
</dbReference>
<dbReference type="InterPro" id="IPR007219">
    <property type="entry name" value="XnlR_reg_dom"/>
</dbReference>
<dbReference type="Pfam" id="PF04082">
    <property type="entry name" value="Fungal_trans"/>
    <property type="match status" value="1"/>
</dbReference>
<feature type="region of interest" description="Disordered" evidence="4">
    <location>
        <begin position="602"/>
        <end position="641"/>
    </location>
</feature>
<feature type="compositionally biased region" description="Polar residues" evidence="4">
    <location>
        <begin position="629"/>
        <end position="638"/>
    </location>
</feature>
<evidence type="ECO:0000313" key="7">
    <source>
        <dbReference type="Proteomes" id="UP000803844"/>
    </source>
</evidence>
<dbReference type="GO" id="GO:0003677">
    <property type="term" value="F:DNA binding"/>
    <property type="evidence" value="ECO:0007669"/>
    <property type="project" value="InterPro"/>
</dbReference>
<dbReference type="RefSeq" id="XP_040773886.1">
    <property type="nucleotide sequence ID" value="XM_040917672.1"/>
</dbReference>
<organism evidence="6 7">
    <name type="scientific">Cryphonectria parasitica (strain ATCC 38755 / EP155)</name>
    <dbReference type="NCBI Taxonomy" id="660469"/>
    <lineage>
        <taxon>Eukaryota</taxon>
        <taxon>Fungi</taxon>
        <taxon>Dikarya</taxon>
        <taxon>Ascomycota</taxon>
        <taxon>Pezizomycotina</taxon>
        <taxon>Sordariomycetes</taxon>
        <taxon>Sordariomycetidae</taxon>
        <taxon>Diaporthales</taxon>
        <taxon>Cryphonectriaceae</taxon>
        <taxon>Cryphonectria-Endothia species complex</taxon>
        <taxon>Cryphonectria</taxon>
    </lineage>
</organism>
<dbReference type="GO" id="GO:0000981">
    <property type="term" value="F:DNA-binding transcription factor activity, RNA polymerase II-specific"/>
    <property type="evidence" value="ECO:0007669"/>
    <property type="project" value="InterPro"/>
</dbReference>
<evidence type="ECO:0000256" key="4">
    <source>
        <dbReference type="SAM" id="MobiDB-lite"/>
    </source>
</evidence>
<dbReference type="PROSITE" id="PS00463">
    <property type="entry name" value="ZN2_CY6_FUNGAL_1"/>
    <property type="match status" value="1"/>
</dbReference>
<keyword evidence="2" id="KW-0479">Metal-binding</keyword>
<dbReference type="OrthoDB" id="5431381at2759"/>
<comment type="subcellular location">
    <subcellularLocation>
        <location evidence="1">Nucleus</location>
    </subcellularLocation>
</comment>
<dbReference type="Pfam" id="PF00172">
    <property type="entry name" value="Zn_clus"/>
    <property type="match status" value="1"/>
</dbReference>
<feature type="compositionally biased region" description="Low complexity" evidence="4">
    <location>
        <begin position="619"/>
        <end position="628"/>
    </location>
</feature>
<dbReference type="EMBL" id="MU032350">
    <property type="protein sequence ID" value="KAF3762907.1"/>
    <property type="molecule type" value="Genomic_DNA"/>
</dbReference>
<dbReference type="Gene3D" id="4.10.240.10">
    <property type="entry name" value="Zn(2)-C6 fungal-type DNA-binding domain"/>
    <property type="match status" value="1"/>
</dbReference>
<dbReference type="SMART" id="SM00906">
    <property type="entry name" value="Fungal_trans"/>
    <property type="match status" value="1"/>
</dbReference>
<dbReference type="GeneID" id="63834801"/>
<evidence type="ECO:0000313" key="6">
    <source>
        <dbReference type="EMBL" id="KAF3762907.1"/>
    </source>
</evidence>
<accession>A0A9P4XX12</accession>
<sequence length="720" mass="80490">MPNNTDVADYTGVFRLTSTSEPHRKVIRRNRQVVSCLPCRSRKLRCDRQQPCASCVKRHDEASCKFFLWSPAAAVQKSEVQARLQVLESLVSGLMHQDGASPGGDPVVGSGHLSKEGNEVRFVGATSYEAVLDCIRDLQGFVDASTAATTSYLLLGPADQRPLTINEVMRRLPLRVECDDLLTSYFQQVYMIPATLHTGQFQRTYEKFWQDPEKTSLLWISILFTLLSTSIFQQASRGAGTNRPAASVVTKAEDKIADLSSMAYRCLVAGNYLCGKPYCVEATLLFGMHLVLQKRDADPLCWHSISTAVRLAQRMGYHRDASNMSPSDGALRISPFEAEMRRRTWFTLEWFDVVHSFQLGIPPIIQDTDVDTQLPANLHDDEFNEDSKVLPRARPTGDFTPILGFIYYSKQTKLLRRVVQQALGAIPPSYGDVRRLDADLRALHDDVPPSLRYRPIRESGFADVPDVIMRRLLCEMIYLKSMCVLHRRYLTLEKKNGVYDGSREACRDASLRLLDLQAEFEEHSRRGARLFEKRYMLTNTGYHDFLLAAMCICLDLLQDTDRKVNALKRAHTLWSMMSGMCKEAAHATEVLKHILSTIPQQQDQGRLSSLDDGGGGGVDKAVSSSSAVPNTEPSNANGLRNCGKPALIPGWSSTATNNQEEPTALTERVAAANKGHSVLWNYAWLDNLGTRKDRASSSSNYYPLDDVLAGRVDWVSALPL</sequence>
<dbReference type="SMART" id="SM00066">
    <property type="entry name" value="GAL4"/>
    <property type="match status" value="1"/>
</dbReference>
<feature type="domain" description="Zn(2)-C6 fungal-type" evidence="5">
    <location>
        <begin position="35"/>
        <end position="66"/>
    </location>
</feature>
<proteinExistence type="predicted"/>
<reference evidence="6" key="1">
    <citation type="journal article" date="2020" name="Phytopathology">
        <title>Genome sequence of the chestnut blight fungus Cryphonectria parasitica EP155: A fundamental resource for an archetypical invasive plant pathogen.</title>
        <authorList>
            <person name="Crouch J.A."/>
            <person name="Dawe A."/>
            <person name="Aerts A."/>
            <person name="Barry K."/>
            <person name="Churchill A.C.L."/>
            <person name="Grimwood J."/>
            <person name="Hillman B."/>
            <person name="Milgroom M.G."/>
            <person name="Pangilinan J."/>
            <person name="Smith M."/>
            <person name="Salamov A."/>
            <person name="Schmutz J."/>
            <person name="Yadav J."/>
            <person name="Grigoriev I.V."/>
            <person name="Nuss D."/>
        </authorList>
    </citation>
    <scope>NUCLEOTIDE SEQUENCE</scope>
    <source>
        <strain evidence="6">EP155</strain>
    </source>
</reference>
<keyword evidence="7" id="KW-1185">Reference proteome</keyword>
<dbReference type="SUPFAM" id="SSF57701">
    <property type="entry name" value="Zn2/Cys6 DNA-binding domain"/>
    <property type="match status" value="1"/>
</dbReference>